<keyword evidence="2" id="KW-0808">Transferase</keyword>
<dbReference type="OrthoDB" id="9813569at2"/>
<dbReference type="KEGG" id="cprv:CYPRO_2347"/>
<evidence type="ECO:0000256" key="3">
    <source>
        <dbReference type="ARBA" id="ARBA00022777"/>
    </source>
</evidence>
<dbReference type="Pfam" id="PF00294">
    <property type="entry name" value="PfkB"/>
    <property type="match status" value="1"/>
</dbReference>
<comment type="similarity">
    <text evidence="1">Belongs to the carbohydrate kinase PfkB family.</text>
</comment>
<dbReference type="InterPro" id="IPR011611">
    <property type="entry name" value="PfkB_dom"/>
</dbReference>
<dbReference type="Gene3D" id="3.40.1190.20">
    <property type="match status" value="1"/>
</dbReference>
<dbReference type="SUPFAM" id="SSF53613">
    <property type="entry name" value="Ribokinase-like"/>
    <property type="match status" value="1"/>
</dbReference>
<gene>
    <name evidence="5" type="ORF">CYPRO_2347</name>
</gene>
<dbReference type="Proteomes" id="UP000254808">
    <property type="component" value="Chromosome"/>
</dbReference>
<protein>
    <submittedName>
        <fullName evidence="5">Fructokinase</fullName>
    </submittedName>
</protein>
<dbReference type="InterPro" id="IPR050306">
    <property type="entry name" value="PfkB_Carbo_kinase"/>
</dbReference>
<sequence length="290" mass="31610">MSKTIVGLGEVLTDQFPDYEKPGGAPANVVYNLGQLGNEALLVSAVGADETGRMLRTFLAKNGLDTRYVQESGKPSGTVKVTFSGSEASYDITQDVAWDDIRWNPGLQELASRTHAVCFSTLSQRSETSAATIQRFLQAVPSDCLRVLDVNLRPPFFSRETIEASLRLANVVKVNEHEYADIEALLGQGDLRGLLLHEFGLRLLIVTLGKNGSRCITADTDTHYPTQPIDTSTGDSVGVGDAFIACVIHHLLKETPMPETMRLANRYAGYVASQQGAMVSFDPQFLSEIR</sequence>
<evidence type="ECO:0000313" key="6">
    <source>
        <dbReference type="Proteomes" id="UP000254808"/>
    </source>
</evidence>
<dbReference type="InterPro" id="IPR029056">
    <property type="entry name" value="Ribokinase-like"/>
</dbReference>
<dbReference type="AlphaFoldDB" id="A0A345UM87"/>
<evidence type="ECO:0000256" key="2">
    <source>
        <dbReference type="ARBA" id="ARBA00022679"/>
    </source>
</evidence>
<accession>A0A345UM87</accession>
<organism evidence="5 6">
    <name type="scientific">Cyclonatronum proteinivorum</name>
    <dbReference type="NCBI Taxonomy" id="1457365"/>
    <lineage>
        <taxon>Bacteria</taxon>
        <taxon>Pseudomonadati</taxon>
        <taxon>Balneolota</taxon>
        <taxon>Balneolia</taxon>
        <taxon>Balneolales</taxon>
        <taxon>Cyclonatronaceae</taxon>
        <taxon>Cyclonatronum</taxon>
    </lineage>
</organism>
<dbReference type="CDD" id="cd01167">
    <property type="entry name" value="bac_FRK"/>
    <property type="match status" value="1"/>
</dbReference>
<evidence type="ECO:0000256" key="1">
    <source>
        <dbReference type="ARBA" id="ARBA00010688"/>
    </source>
</evidence>
<keyword evidence="3 5" id="KW-0418">Kinase</keyword>
<feature type="domain" description="Carbohydrate kinase PfkB" evidence="4">
    <location>
        <begin position="21"/>
        <end position="280"/>
    </location>
</feature>
<dbReference type="GO" id="GO:0016301">
    <property type="term" value="F:kinase activity"/>
    <property type="evidence" value="ECO:0007669"/>
    <property type="project" value="UniProtKB-KW"/>
</dbReference>
<dbReference type="RefSeq" id="WP_114984762.1">
    <property type="nucleotide sequence ID" value="NZ_CP027806.1"/>
</dbReference>
<dbReference type="EMBL" id="CP027806">
    <property type="protein sequence ID" value="AXJ01589.1"/>
    <property type="molecule type" value="Genomic_DNA"/>
</dbReference>
<proteinExistence type="inferred from homology"/>
<evidence type="ECO:0000259" key="4">
    <source>
        <dbReference type="Pfam" id="PF00294"/>
    </source>
</evidence>
<dbReference type="PANTHER" id="PTHR43085:SF57">
    <property type="entry name" value="CARBOHYDRATE KINASE PFKB DOMAIN-CONTAINING PROTEIN"/>
    <property type="match status" value="1"/>
</dbReference>
<dbReference type="PANTHER" id="PTHR43085">
    <property type="entry name" value="HEXOKINASE FAMILY MEMBER"/>
    <property type="match status" value="1"/>
</dbReference>
<name>A0A345UM87_9BACT</name>
<keyword evidence="6" id="KW-1185">Reference proteome</keyword>
<reference evidence="5 6" key="1">
    <citation type="submission" date="2018-03" db="EMBL/GenBank/DDBJ databases">
        <title>Phenotypic and genomic properties of Cyclonatronum proteinivorum gen. nov., sp. nov., a haloalkaliphilic bacteroidete from soda lakes possessing Na+-translocating rhodopsin.</title>
        <authorList>
            <person name="Toshchakov S.V."/>
            <person name="Korzhenkov A."/>
            <person name="Samarov N.I."/>
            <person name="Kublanov I.V."/>
            <person name="Muntyan M.S."/>
            <person name="Sorokin D.Y."/>
        </authorList>
    </citation>
    <scope>NUCLEOTIDE SEQUENCE [LARGE SCALE GENOMIC DNA]</scope>
    <source>
        <strain evidence="5 6">Omega</strain>
    </source>
</reference>
<evidence type="ECO:0000313" key="5">
    <source>
        <dbReference type="EMBL" id="AXJ01589.1"/>
    </source>
</evidence>